<evidence type="ECO:0000256" key="1">
    <source>
        <dbReference type="SAM" id="MobiDB-lite"/>
    </source>
</evidence>
<dbReference type="Proteomes" id="UP000008181">
    <property type="component" value="Chromosome 1"/>
</dbReference>
<feature type="domain" description="Thioesterase" evidence="2">
    <location>
        <begin position="172"/>
        <end position="221"/>
    </location>
</feature>
<dbReference type="InterPro" id="IPR052061">
    <property type="entry name" value="PTE-AB_protein"/>
</dbReference>
<organism evidence="3 4">
    <name type="scientific">Thermothielavioides terrestris (strain ATCC 38088 / NRRL 8126)</name>
    <name type="common">Thielavia terrestris</name>
    <dbReference type="NCBI Taxonomy" id="578455"/>
    <lineage>
        <taxon>Eukaryota</taxon>
        <taxon>Fungi</taxon>
        <taxon>Dikarya</taxon>
        <taxon>Ascomycota</taxon>
        <taxon>Pezizomycotina</taxon>
        <taxon>Sordariomycetes</taxon>
        <taxon>Sordariomycetidae</taxon>
        <taxon>Sordariales</taxon>
        <taxon>Chaetomiaceae</taxon>
        <taxon>Thermothielavioides</taxon>
        <taxon>Thermothielavioides terrestris</taxon>
    </lineage>
</organism>
<dbReference type="Pfam" id="PF03061">
    <property type="entry name" value="4HBT"/>
    <property type="match status" value="1"/>
</dbReference>
<feature type="compositionally biased region" description="Low complexity" evidence="1">
    <location>
        <begin position="94"/>
        <end position="105"/>
    </location>
</feature>
<reference evidence="3 4" key="1">
    <citation type="journal article" date="2011" name="Nat. Biotechnol.">
        <title>Comparative genomic analysis of the thermophilic biomass-degrading fungi Myceliophthora thermophila and Thielavia terrestris.</title>
        <authorList>
            <person name="Berka R.M."/>
            <person name="Grigoriev I.V."/>
            <person name="Otillar R."/>
            <person name="Salamov A."/>
            <person name="Grimwood J."/>
            <person name="Reid I."/>
            <person name="Ishmael N."/>
            <person name="John T."/>
            <person name="Darmond C."/>
            <person name="Moisan M.-C."/>
            <person name="Henrissat B."/>
            <person name="Coutinho P.M."/>
            <person name="Lombard V."/>
            <person name="Natvig D.O."/>
            <person name="Lindquist E."/>
            <person name="Schmutz J."/>
            <person name="Lucas S."/>
            <person name="Harris P."/>
            <person name="Powlowski J."/>
            <person name="Bellemare A."/>
            <person name="Taylor D."/>
            <person name="Butler G."/>
            <person name="de Vries R.P."/>
            <person name="Allijn I.E."/>
            <person name="van den Brink J."/>
            <person name="Ushinsky S."/>
            <person name="Storms R."/>
            <person name="Powell A.J."/>
            <person name="Paulsen I.T."/>
            <person name="Elbourne L.D.H."/>
            <person name="Baker S.E."/>
            <person name="Magnuson J."/>
            <person name="LaBoissiere S."/>
            <person name="Clutterbuck A.J."/>
            <person name="Martinez D."/>
            <person name="Wogulis M."/>
            <person name="de Leon A.L."/>
            <person name="Rey M.W."/>
            <person name="Tsang A."/>
        </authorList>
    </citation>
    <scope>NUCLEOTIDE SEQUENCE [LARGE SCALE GENOMIC DNA]</scope>
    <source>
        <strain evidence="4">ATCC 38088 / NRRL 8126</strain>
    </source>
</reference>
<feature type="region of interest" description="Disordered" evidence="1">
    <location>
        <begin position="216"/>
        <end position="246"/>
    </location>
</feature>
<name>G2QTY1_THETT</name>
<dbReference type="eggNOG" id="KOG4781">
    <property type="taxonomic scope" value="Eukaryota"/>
</dbReference>
<dbReference type="KEGG" id="ttt:THITE_2109173"/>
<feature type="compositionally biased region" description="Pro residues" evidence="1">
    <location>
        <begin position="142"/>
        <end position="152"/>
    </location>
</feature>
<gene>
    <name evidence="3" type="ORF">THITE_2109173</name>
</gene>
<protein>
    <recommendedName>
        <fullName evidence="2">Thioesterase domain-containing protein</fullName>
    </recommendedName>
</protein>
<dbReference type="SUPFAM" id="SSF54637">
    <property type="entry name" value="Thioesterase/thiol ester dehydrase-isomerase"/>
    <property type="match status" value="2"/>
</dbReference>
<dbReference type="AlphaFoldDB" id="G2QTY1"/>
<proteinExistence type="predicted"/>
<dbReference type="EMBL" id="CP003009">
    <property type="protein sequence ID" value="AEO63640.1"/>
    <property type="molecule type" value="Genomic_DNA"/>
</dbReference>
<sequence>MARTTTTTATAAATTTTTSLEQANAAAAAAQIAFFRAIPWCAAHLAARPNLVIEQALSRRLGQGPGDTLVSRTLNTPETVGAYVVFYERPRASASSPAAGGAAASNTEQARPPVEEDPALAQPQGQSPSPSPSSSPNQNPTQPQPQNQPPPGLITQVQSLIALGPQLNGWPGICHGGVVATLLDEVMGQIFALNRAHGLLAPPPVMTAYLNTRFERPVRTGPGTGPLTGTGTGRAKNGEGDDGHGEGEGVVLVTARLVRNEGRKYWVEADVRGREGEVLATGEALFIMLREKL</sequence>
<accession>G2QTY1</accession>
<dbReference type="PANTHER" id="PTHR47260:SF6">
    <property type="entry name" value="THIOESTERASE DOMAIN-CONTAINING PROTEIN"/>
    <property type="match status" value="1"/>
</dbReference>
<feature type="compositionally biased region" description="Low complexity" evidence="1">
    <location>
        <begin position="122"/>
        <end position="141"/>
    </location>
</feature>
<evidence type="ECO:0000313" key="4">
    <source>
        <dbReference type="Proteomes" id="UP000008181"/>
    </source>
</evidence>
<dbReference type="InterPro" id="IPR006683">
    <property type="entry name" value="Thioestr_dom"/>
</dbReference>
<dbReference type="GeneID" id="11515449"/>
<feature type="region of interest" description="Disordered" evidence="1">
    <location>
        <begin position="94"/>
        <end position="153"/>
    </location>
</feature>
<dbReference type="Gene3D" id="3.10.129.10">
    <property type="entry name" value="Hotdog Thioesterase"/>
    <property type="match status" value="1"/>
</dbReference>
<evidence type="ECO:0000313" key="3">
    <source>
        <dbReference type="EMBL" id="AEO63640.1"/>
    </source>
</evidence>
<dbReference type="RefSeq" id="XP_003649976.1">
    <property type="nucleotide sequence ID" value="XM_003649928.1"/>
</dbReference>
<dbReference type="OrthoDB" id="506431at2759"/>
<dbReference type="InterPro" id="IPR029069">
    <property type="entry name" value="HotDog_dom_sf"/>
</dbReference>
<feature type="compositionally biased region" description="Gly residues" evidence="1">
    <location>
        <begin position="222"/>
        <end position="232"/>
    </location>
</feature>
<evidence type="ECO:0000259" key="2">
    <source>
        <dbReference type="Pfam" id="PF03061"/>
    </source>
</evidence>
<dbReference type="HOGENOM" id="CLU_052827_4_2_1"/>
<keyword evidence="4" id="KW-1185">Reference proteome</keyword>
<feature type="compositionally biased region" description="Basic and acidic residues" evidence="1">
    <location>
        <begin position="236"/>
        <end position="246"/>
    </location>
</feature>
<dbReference type="CDD" id="cd03443">
    <property type="entry name" value="PaaI_thioesterase"/>
    <property type="match status" value="1"/>
</dbReference>
<dbReference type="PANTHER" id="PTHR47260">
    <property type="entry name" value="UPF0644 PROTEIN PB2B4.06"/>
    <property type="match status" value="1"/>
</dbReference>